<keyword evidence="2" id="KW-1185">Reference proteome</keyword>
<comment type="caution">
    <text evidence="1">The sequence shown here is derived from an EMBL/GenBank/DDBJ whole genome shotgun (WGS) entry which is preliminary data.</text>
</comment>
<reference evidence="2" key="1">
    <citation type="journal article" date="2019" name="Int. J. Syst. Evol. Microbiol.">
        <title>The Global Catalogue of Microorganisms (GCM) 10K type strain sequencing project: providing services to taxonomists for standard genome sequencing and annotation.</title>
        <authorList>
            <consortium name="The Broad Institute Genomics Platform"/>
            <consortium name="The Broad Institute Genome Sequencing Center for Infectious Disease"/>
            <person name="Wu L."/>
            <person name="Ma J."/>
        </authorList>
    </citation>
    <scope>NUCLEOTIDE SEQUENCE [LARGE SCALE GENOMIC DNA]</scope>
    <source>
        <strain evidence="2">JCM 14319</strain>
    </source>
</reference>
<dbReference type="EMBL" id="BAAANH010000002">
    <property type="protein sequence ID" value="GAA1754064.1"/>
    <property type="molecule type" value="Genomic_DNA"/>
</dbReference>
<gene>
    <name evidence="1" type="ORF">GCM10009747_09910</name>
</gene>
<organism evidence="1 2">
    <name type="scientific">Agromyces humatus</name>
    <dbReference type="NCBI Taxonomy" id="279573"/>
    <lineage>
        <taxon>Bacteria</taxon>
        <taxon>Bacillati</taxon>
        <taxon>Actinomycetota</taxon>
        <taxon>Actinomycetes</taxon>
        <taxon>Micrococcales</taxon>
        <taxon>Microbacteriaceae</taxon>
        <taxon>Agromyces</taxon>
    </lineage>
</organism>
<sequence length="105" mass="11617">MTVGLRIVADTPQGRLHDERHDMSTAVLARTRVPFPAVVPGLTISPAAPDLWRVSRASGAVVGHIERHGGDDRVRYRARRVLPGGIRSIELGEFWSPREAAELFR</sequence>
<proteinExistence type="predicted"/>
<accession>A0ABN2KET4</accession>
<protein>
    <submittedName>
        <fullName evidence="1">Uncharacterized protein</fullName>
    </submittedName>
</protein>
<name>A0ABN2KET4_9MICO</name>
<evidence type="ECO:0000313" key="2">
    <source>
        <dbReference type="Proteomes" id="UP001500506"/>
    </source>
</evidence>
<dbReference type="Proteomes" id="UP001500506">
    <property type="component" value="Unassembled WGS sequence"/>
</dbReference>
<evidence type="ECO:0000313" key="1">
    <source>
        <dbReference type="EMBL" id="GAA1754064.1"/>
    </source>
</evidence>